<dbReference type="RefSeq" id="WP_005936854.1">
    <property type="nucleotide sequence ID" value="NZ_KB890320.1"/>
</dbReference>
<dbReference type="HOGENOM" id="CLU_2231194_0_0_10"/>
<evidence type="ECO:0000313" key="2">
    <source>
        <dbReference type="Proteomes" id="UP000017831"/>
    </source>
</evidence>
<dbReference type="PATRIC" id="fig|1121098.3.peg.596"/>
<name>U6RPU3_9BACT</name>
<protein>
    <submittedName>
        <fullName evidence="1">Uncharacterized protein</fullName>
    </submittedName>
</protein>
<keyword evidence="2" id="KW-1185">Reference proteome</keyword>
<evidence type="ECO:0000313" key="1">
    <source>
        <dbReference type="EMBL" id="EOA57816.1"/>
    </source>
</evidence>
<sequence length="120" mass="14048">MKKILLLLVLCLNISIVLGQEYKAWEKHDIEGIYIMAKSKDEAKNYNNVLREGADYYIPTEQEDQVLFIRVSKRITPKLYKLKDGEMYILFSFPPFLFDSDEGMMEIKGNKGIFYKKPAL</sequence>
<dbReference type="eggNOG" id="ENOG5030Q8U">
    <property type="taxonomic scope" value="Bacteria"/>
</dbReference>
<dbReference type="GeneID" id="60063355"/>
<organism evidence="1 2">
    <name type="scientific">Phocaeicola massiliensis B84634 = Timone 84634 = DSM 17679 = JCM 13223</name>
    <dbReference type="NCBI Taxonomy" id="1121098"/>
    <lineage>
        <taxon>Bacteria</taxon>
        <taxon>Pseudomonadati</taxon>
        <taxon>Bacteroidota</taxon>
        <taxon>Bacteroidia</taxon>
        <taxon>Bacteroidales</taxon>
        <taxon>Bacteroidaceae</taxon>
        <taxon>Phocaeicola</taxon>
    </lineage>
</organism>
<dbReference type="OrthoDB" id="9929954at2"/>
<dbReference type="EMBL" id="AQHY01000007">
    <property type="protein sequence ID" value="EOA57816.1"/>
    <property type="molecule type" value="Genomic_DNA"/>
</dbReference>
<accession>U6RPU3</accession>
<reference evidence="1 2" key="1">
    <citation type="submission" date="2013-04" db="EMBL/GenBank/DDBJ databases">
        <title>The Genome Sequence of Bacteroides massiliensis DSM 17679.</title>
        <authorList>
            <consortium name="The Broad Institute Genomics Platform"/>
            <person name="Earl A."/>
            <person name="Ward D."/>
            <person name="Feldgarden M."/>
            <person name="Gevers D."/>
            <person name="Martens E."/>
            <person name="Fenner L."/>
            <person name="Roux V."/>
            <person name="Mallet M.N."/>
            <person name="Raoult D."/>
            <person name="Walker B."/>
            <person name="Young S."/>
            <person name="Zeng Q."/>
            <person name="Gargeya S."/>
            <person name="Fitzgerald M."/>
            <person name="Haas B."/>
            <person name="Abouelleil A."/>
            <person name="Allen A.W."/>
            <person name="Alvarado L."/>
            <person name="Arachchi H.M."/>
            <person name="Berlin A.M."/>
            <person name="Chapman S.B."/>
            <person name="Gainer-Dewar J."/>
            <person name="Goldberg J."/>
            <person name="Griggs A."/>
            <person name="Gujja S."/>
            <person name="Hansen M."/>
            <person name="Howarth C."/>
            <person name="Imamovic A."/>
            <person name="Ireland A."/>
            <person name="Larimer J."/>
            <person name="McCowan C."/>
            <person name="Murphy C."/>
            <person name="Pearson M."/>
            <person name="Poon T.W."/>
            <person name="Priest M."/>
            <person name="Roberts A."/>
            <person name="Saif S."/>
            <person name="Shea T."/>
            <person name="Sisk P."/>
            <person name="Sykes S."/>
            <person name="Wortman J."/>
            <person name="Nusbaum C."/>
            <person name="Birren B."/>
        </authorList>
    </citation>
    <scope>NUCLEOTIDE SEQUENCE [LARGE SCALE GENOMIC DNA]</scope>
    <source>
        <strain evidence="2">B84634 / Timone 84634 / DSM 17679 / JCM 13223</strain>
    </source>
</reference>
<comment type="caution">
    <text evidence="1">The sequence shown here is derived from an EMBL/GenBank/DDBJ whole genome shotgun (WGS) entry which is preliminary data.</text>
</comment>
<proteinExistence type="predicted"/>
<gene>
    <name evidence="1" type="ORF">HMPREF1534_00583</name>
</gene>
<dbReference type="AlphaFoldDB" id="U6RPU3"/>
<dbReference type="Proteomes" id="UP000017831">
    <property type="component" value="Unassembled WGS sequence"/>
</dbReference>